<sequence length="474" mass="53180">MATGREEIIHDWKAVVDAWAPLGGPVLCQPYQTGCMGYIGYDRKNDFEYYVPHIAQDTAMPDVCLVRYGAVLVFDRVAATATWVVDDEAQIERVAVFEALVRSEVTQDGSAFVLCGDVVCDTPEDQYQQSIERIIEYIKAGDVFQVNFTSRFCGSYLGDVIHLYEALRSRTPNPYFALLDFAQPLISTSPERFLSIEAGRITASPIKGTLRCEINGQDQRAALLGSAKNRAENVMIADLMRNDLGRICEQGTVQVEALCAIRRFNQLYHLESTIAGTLRDDVMLSDVLAATFPCGSITGAPKIRAVQIIEELESHRRGPYCGAIGFFGRQGWVQTCVGIRIIYFDSGQLYFHAGGGIVVDSDAAEEYAEMSLKAESIKSTIESFNVMNDVRARIDEIDDQLFEVVHRRFEVIKEACRIKVQYGVPVVQQSRMEQMIAFRKLRMQDDKEIPETCITDLYAVLTEHSMQLEHRAKP</sequence>
<dbReference type="Proteomes" id="UP000061348">
    <property type="component" value="Unassembled WGS sequence"/>
</dbReference>
<feature type="domain" description="Chorismate mutase" evidence="2">
    <location>
        <begin position="381"/>
        <end position="473"/>
    </location>
</feature>
<reference evidence="3 4" key="1">
    <citation type="submission" date="2015-05" db="EMBL/GenBank/DDBJ databases">
        <title>A genomic and transcriptomic approach to investigate the blue pigment phenotype in Pseudomonas fluorescens.</title>
        <authorList>
            <person name="Andreani N.A."/>
            <person name="Cardazzo B."/>
        </authorList>
    </citation>
    <scope>NUCLEOTIDE SEQUENCE [LARGE SCALE GENOMIC DNA]</scope>
    <source>
        <strain evidence="3 4">Ps_22</strain>
    </source>
</reference>
<organism evidence="3 4">
    <name type="scientific">Pseudomonas fluorescens</name>
    <dbReference type="NCBI Taxonomy" id="294"/>
    <lineage>
        <taxon>Bacteria</taxon>
        <taxon>Pseudomonadati</taxon>
        <taxon>Pseudomonadota</taxon>
        <taxon>Gammaproteobacteria</taxon>
        <taxon>Pseudomonadales</taxon>
        <taxon>Pseudomonadaceae</taxon>
        <taxon>Pseudomonas</taxon>
    </lineage>
</organism>
<keyword evidence="3" id="KW-0032">Aminotransferase</keyword>
<dbReference type="PANTHER" id="PTHR11236:SF50">
    <property type="entry name" value="AMINODEOXYCHORISMATE SYNTHASE COMPONENT 1"/>
    <property type="match status" value="1"/>
</dbReference>
<dbReference type="InterPro" id="IPR005801">
    <property type="entry name" value="ADC_synthase"/>
</dbReference>
<dbReference type="PANTHER" id="PTHR11236">
    <property type="entry name" value="AMINOBENZOATE/ANTHRANILATE SYNTHASE"/>
    <property type="match status" value="1"/>
</dbReference>
<evidence type="ECO:0000313" key="4">
    <source>
        <dbReference type="Proteomes" id="UP000061348"/>
    </source>
</evidence>
<comment type="caution">
    <text evidence="3">The sequence shown here is derived from an EMBL/GenBank/DDBJ whole genome shotgun (WGS) entry which is preliminary data.</text>
</comment>
<dbReference type="InterPro" id="IPR015890">
    <property type="entry name" value="Chorismate_C"/>
</dbReference>
<dbReference type="PROSITE" id="PS51168">
    <property type="entry name" value="CHORISMATE_MUT_2"/>
    <property type="match status" value="1"/>
</dbReference>
<dbReference type="PATRIC" id="fig|294.194.peg.6815"/>
<name>A0A109KW79_PSEFL</name>
<dbReference type="GO" id="GO:0004106">
    <property type="term" value="F:chorismate mutase activity"/>
    <property type="evidence" value="ECO:0007669"/>
    <property type="project" value="UniProtKB-EC"/>
</dbReference>
<accession>A0A109KW79</accession>
<dbReference type="InterPro" id="IPR036263">
    <property type="entry name" value="Chorismate_II_sf"/>
</dbReference>
<dbReference type="GO" id="GO:0000162">
    <property type="term" value="P:L-tryptophan biosynthetic process"/>
    <property type="evidence" value="ECO:0007669"/>
    <property type="project" value="TreeGrafter"/>
</dbReference>
<dbReference type="InterPro" id="IPR006805">
    <property type="entry name" value="Anth_synth_I_N"/>
</dbReference>
<dbReference type="Pfam" id="PF04715">
    <property type="entry name" value="Anth_synt_I_N"/>
    <property type="match status" value="1"/>
</dbReference>
<dbReference type="Pfam" id="PF01817">
    <property type="entry name" value="CM_2"/>
    <property type="match status" value="1"/>
</dbReference>
<dbReference type="EMBL" id="LCYA01000267">
    <property type="protein sequence ID" value="KWV76532.1"/>
    <property type="molecule type" value="Genomic_DNA"/>
</dbReference>
<protein>
    <recommendedName>
        <fullName evidence="1">chorismate mutase</fullName>
        <ecNumber evidence="1">5.4.99.5</ecNumber>
    </recommendedName>
</protein>
<evidence type="ECO:0000259" key="2">
    <source>
        <dbReference type="PROSITE" id="PS51168"/>
    </source>
</evidence>
<dbReference type="AlphaFoldDB" id="A0A109KW79"/>
<dbReference type="RefSeq" id="WP_230960208.1">
    <property type="nucleotide sequence ID" value="NZ_LCYA01000267.1"/>
</dbReference>
<dbReference type="InterPro" id="IPR002701">
    <property type="entry name" value="CM_II_prokaryot"/>
</dbReference>
<dbReference type="SUPFAM" id="SSF56322">
    <property type="entry name" value="ADC synthase"/>
    <property type="match status" value="1"/>
</dbReference>
<dbReference type="Gene3D" id="1.20.59.10">
    <property type="entry name" value="Chorismate mutase"/>
    <property type="match status" value="1"/>
</dbReference>
<proteinExistence type="predicted"/>
<dbReference type="Gene3D" id="3.60.120.10">
    <property type="entry name" value="Anthranilate synthase"/>
    <property type="match status" value="1"/>
</dbReference>
<dbReference type="InterPro" id="IPR019999">
    <property type="entry name" value="Anth_synth_I-like"/>
</dbReference>
<dbReference type="SUPFAM" id="SSF48600">
    <property type="entry name" value="Chorismate mutase II"/>
    <property type="match status" value="1"/>
</dbReference>
<dbReference type="SMART" id="SM00830">
    <property type="entry name" value="CM_2"/>
    <property type="match status" value="1"/>
</dbReference>
<evidence type="ECO:0000313" key="3">
    <source>
        <dbReference type="EMBL" id="KWV76532.1"/>
    </source>
</evidence>
<dbReference type="PRINTS" id="PR00095">
    <property type="entry name" value="ANTSNTHASEI"/>
</dbReference>
<keyword evidence="3" id="KW-0808">Transferase</keyword>
<evidence type="ECO:0000256" key="1">
    <source>
        <dbReference type="ARBA" id="ARBA00012404"/>
    </source>
</evidence>
<dbReference type="Pfam" id="PF00425">
    <property type="entry name" value="Chorismate_bind"/>
    <property type="match status" value="1"/>
</dbReference>
<dbReference type="EC" id="5.4.99.5" evidence="1"/>
<dbReference type="GO" id="GO:0046820">
    <property type="term" value="F:4-amino-4-deoxychorismate synthase activity"/>
    <property type="evidence" value="ECO:0007669"/>
    <property type="project" value="TreeGrafter"/>
</dbReference>
<gene>
    <name evidence="3" type="primary">pabB_2</name>
    <name evidence="3" type="ORF">PFLmoz3_06128</name>
</gene>
<dbReference type="InterPro" id="IPR036979">
    <property type="entry name" value="CM_dom_sf"/>
</dbReference>
<dbReference type="GO" id="GO:0046417">
    <property type="term" value="P:chorismate metabolic process"/>
    <property type="evidence" value="ECO:0007669"/>
    <property type="project" value="InterPro"/>
</dbReference>